<dbReference type="Proteomes" id="UP000076447">
    <property type="component" value="Unassembled WGS sequence"/>
</dbReference>
<proteinExistence type="inferred from homology"/>
<comment type="catalytic activity">
    <reaction evidence="4">
        <text>adenine + H2O + H(+) = hypoxanthine + NH4(+)</text>
        <dbReference type="Rhea" id="RHEA:23688"/>
        <dbReference type="ChEBI" id="CHEBI:15377"/>
        <dbReference type="ChEBI" id="CHEBI:15378"/>
        <dbReference type="ChEBI" id="CHEBI:16708"/>
        <dbReference type="ChEBI" id="CHEBI:17368"/>
        <dbReference type="ChEBI" id="CHEBI:28938"/>
        <dbReference type="EC" id="3.5.4.2"/>
    </reaction>
</comment>
<feature type="binding site" evidence="4">
    <location>
        <position position="21"/>
    </location>
    <ligand>
        <name>Zn(2+)</name>
        <dbReference type="ChEBI" id="CHEBI:29105"/>
        <note>catalytic</note>
    </ligand>
</feature>
<dbReference type="CDD" id="cd01320">
    <property type="entry name" value="ADA"/>
    <property type="match status" value="1"/>
</dbReference>
<dbReference type="InterPro" id="IPR032466">
    <property type="entry name" value="Metal_Hydrolase"/>
</dbReference>
<keyword evidence="4" id="KW-0546">Nucleotide metabolism</keyword>
<comment type="similarity">
    <text evidence="4">Belongs to the metallo-dependent hydrolases superfamily. Adenosine and AMP deaminases family. Adenine deaminase type 2 subfamily.</text>
</comment>
<accession>A0A163RXK3</accession>
<dbReference type="RefSeq" id="WP_068707949.1">
    <property type="nucleotide sequence ID" value="NZ_LRIE01000065.1"/>
</dbReference>
<dbReference type="PATRIC" id="fig|43678.3.peg.1574"/>
<comment type="function">
    <text evidence="4">Catalyzes the hydrolytic deamination of adenine to hypoxanthine. Plays an important role in the purine salvage pathway and in nitrogen catabolism.</text>
</comment>
<feature type="binding site" evidence="4">
    <location>
        <position position="281"/>
    </location>
    <ligand>
        <name>Zn(2+)</name>
        <dbReference type="ChEBI" id="CHEBI:29105"/>
        <note>catalytic</note>
    </ligand>
</feature>
<dbReference type="GO" id="GO:0005829">
    <property type="term" value="C:cytosol"/>
    <property type="evidence" value="ECO:0007669"/>
    <property type="project" value="TreeGrafter"/>
</dbReference>
<feature type="domain" description="Adenosine deaminase" evidence="5">
    <location>
        <begin position="16"/>
        <end position="335"/>
    </location>
</feature>
<evidence type="ECO:0000256" key="3">
    <source>
        <dbReference type="ARBA" id="ARBA00022833"/>
    </source>
</evidence>
<dbReference type="GO" id="GO:0043103">
    <property type="term" value="P:hypoxanthine salvage"/>
    <property type="evidence" value="ECO:0007669"/>
    <property type="project" value="UniProtKB-UniRule"/>
</dbReference>
<dbReference type="STRING" id="43678.OJAG_15030"/>
<organism evidence="6 7">
    <name type="scientific">Oerskovia enterophila</name>
    <dbReference type="NCBI Taxonomy" id="43678"/>
    <lineage>
        <taxon>Bacteria</taxon>
        <taxon>Bacillati</taxon>
        <taxon>Actinomycetota</taxon>
        <taxon>Actinomycetes</taxon>
        <taxon>Micrococcales</taxon>
        <taxon>Cellulomonadaceae</taxon>
        <taxon>Oerskovia</taxon>
    </lineage>
</organism>
<dbReference type="GO" id="GO:0008270">
    <property type="term" value="F:zinc ion binding"/>
    <property type="evidence" value="ECO:0007669"/>
    <property type="project" value="UniProtKB-UniRule"/>
</dbReference>
<feature type="binding site" evidence="4">
    <location>
        <position position="23"/>
    </location>
    <ligand>
        <name>Zn(2+)</name>
        <dbReference type="ChEBI" id="CHEBI:29105"/>
        <note>catalytic</note>
    </ligand>
</feature>
<dbReference type="PANTHER" id="PTHR43114:SF7">
    <property type="entry name" value="ADENOSINE DEAMINASE DOMAIN-CONTAINING PROTEIN"/>
    <property type="match status" value="1"/>
</dbReference>
<evidence type="ECO:0000259" key="5">
    <source>
        <dbReference type="Pfam" id="PF00962"/>
    </source>
</evidence>
<dbReference type="InterPro" id="IPR006330">
    <property type="entry name" value="Ado/ade_deaminase"/>
</dbReference>
<feature type="site" description="Important for catalytic activity" evidence="4">
    <location>
        <position position="226"/>
    </location>
</feature>
<gene>
    <name evidence="6" type="ORF">OJAG_15030</name>
</gene>
<dbReference type="EC" id="3.5.4.2" evidence="4"/>
<dbReference type="Pfam" id="PF00962">
    <property type="entry name" value="A_deaminase"/>
    <property type="match status" value="1"/>
</dbReference>
<dbReference type="EMBL" id="LRIE01000065">
    <property type="protein sequence ID" value="KZM35802.1"/>
    <property type="molecule type" value="Genomic_DNA"/>
</dbReference>
<dbReference type="InterPro" id="IPR028892">
    <property type="entry name" value="ADE"/>
</dbReference>
<evidence type="ECO:0000313" key="6">
    <source>
        <dbReference type="EMBL" id="KZM35802.1"/>
    </source>
</evidence>
<feature type="binding site" evidence="4">
    <location>
        <position position="200"/>
    </location>
    <ligand>
        <name>Zn(2+)</name>
        <dbReference type="ChEBI" id="CHEBI:29105"/>
        <note>catalytic</note>
    </ligand>
</feature>
<dbReference type="InterPro" id="IPR001365">
    <property type="entry name" value="A_deaminase_dom"/>
</dbReference>
<dbReference type="AlphaFoldDB" id="A0A163RXK3"/>
<protein>
    <recommendedName>
        <fullName evidence="4">Adenine deaminase</fullName>
        <shortName evidence="4">ADE</shortName>
        <ecNumber evidence="4">3.5.4.2</ecNumber>
    </recommendedName>
    <alternativeName>
        <fullName evidence="4">Adenine aminohydrolase</fullName>
        <shortName evidence="4">AAH</shortName>
    </alternativeName>
</protein>
<evidence type="ECO:0000313" key="7">
    <source>
        <dbReference type="Proteomes" id="UP000076447"/>
    </source>
</evidence>
<name>A0A163RXK3_9CELL</name>
<evidence type="ECO:0000256" key="2">
    <source>
        <dbReference type="ARBA" id="ARBA00022801"/>
    </source>
</evidence>
<evidence type="ECO:0000256" key="4">
    <source>
        <dbReference type="HAMAP-Rule" id="MF_01962"/>
    </source>
</evidence>
<keyword evidence="2 4" id="KW-0378">Hydrolase</keyword>
<dbReference type="NCBIfam" id="TIGR01430">
    <property type="entry name" value="aden_deam"/>
    <property type="match status" value="1"/>
</dbReference>
<keyword evidence="1 4" id="KW-0479">Metal-binding</keyword>
<dbReference type="SUPFAM" id="SSF51556">
    <property type="entry name" value="Metallo-dependent hydrolases"/>
    <property type="match status" value="1"/>
</dbReference>
<comment type="cofactor">
    <cofactor evidence="4">
        <name>Zn(2+)</name>
        <dbReference type="ChEBI" id="CHEBI:29105"/>
    </cofactor>
    <text evidence="4">Binds 1 zinc ion per subunit.</text>
</comment>
<dbReference type="GO" id="GO:0000034">
    <property type="term" value="F:adenine deaminase activity"/>
    <property type="evidence" value="ECO:0007669"/>
    <property type="project" value="UniProtKB-UniRule"/>
</dbReference>
<comment type="caution">
    <text evidence="6">The sequence shown here is derived from an EMBL/GenBank/DDBJ whole genome shotgun (WGS) entry which is preliminary data.</text>
</comment>
<comment type="caution">
    <text evidence="4">Lacks conserved residue(s) required for the propagation of feature annotation.</text>
</comment>
<sequence>MPLPLQPTLDFVTGLPKAELHLHLEGTLEPDLKLRLAERNGIDIGQSTVEEVQATYRFTDLTSFLAVYYPAMDVLQTEDDFFELAHAYLLRAAANGVQHAEMFFDPQAHTSRGVPFEAVVKGYHRAAAAAADFGVDADLILCFLRDHSAESAAETLEASVPFKDLILGVGLDSDERGNPPEKFTAVFARARELGYRLTMHCDIDQVGSIDNIRTVLETIQVDRIDHGTNIVEDPALVAEVKARGIGLTSCPVSNSFVTDDMKAAEVAQLLRDGVKITINSDDPAYFGGYVADNYAAVATKAGLTSEEVVTLAKNSFEASWIDEDRRAAYLAAVDRYVEQYEPTRP</sequence>
<dbReference type="OrthoDB" id="105475at2"/>
<keyword evidence="3 4" id="KW-0862">Zinc</keyword>
<dbReference type="NCBIfam" id="NF006850">
    <property type="entry name" value="PRK09358.1-6"/>
    <property type="match status" value="1"/>
</dbReference>
<reference evidence="6 7" key="1">
    <citation type="submission" date="2016-01" db="EMBL/GenBank/DDBJ databases">
        <title>Genome sequence of Oerskovia enterophila VJag, an agar and cellulose degrading bacterium.</title>
        <authorList>
            <person name="Poehlein A."/>
            <person name="Jag V."/>
            <person name="Bengelsdorf F."/>
            <person name="Duerre P."/>
            <person name="Daniel R."/>
        </authorList>
    </citation>
    <scope>NUCLEOTIDE SEQUENCE [LARGE SCALE GENOMIC DNA]</scope>
    <source>
        <strain evidence="6 7">VJag</strain>
    </source>
</reference>
<feature type="binding site" evidence="4">
    <location>
        <position position="282"/>
    </location>
    <ligand>
        <name>substrate</name>
    </ligand>
</feature>
<evidence type="ECO:0000256" key="1">
    <source>
        <dbReference type="ARBA" id="ARBA00022723"/>
    </source>
</evidence>
<dbReference type="Gene3D" id="3.20.20.140">
    <property type="entry name" value="Metal-dependent hydrolases"/>
    <property type="match status" value="1"/>
</dbReference>
<dbReference type="GO" id="GO:0006146">
    <property type="term" value="P:adenine catabolic process"/>
    <property type="evidence" value="ECO:0007669"/>
    <property type="project" value="UniProtKB-UniRule"/>
</dbReference>
<dbReference type="HAMAP" id="MF_01962">
    <property type="entry name" value="Adenine_deaminase"/>
    <property type="match status" value="1"/>
</dbReference>
<dbReference type="PANTHER" id="PTHR43114">
    <property type="entry name" value="ADENINE DEAMINASE"/>
    <property type="match status" value="1"/>
</dbReference>
<dbReference type="GO" id="GO:0009117">
    <property type="term" value="P:nucleotide metabolic process"/>
    <property type="evidence" value="ECO:0007669"/>
    <property type="project" value="UniProtKB-KW"/>
</dbReference>